<proteinExistence type="predicted"/>
<accession>A0AAW0IZK0</accession>
<keyword evidence="2" id="KW-1185">Reference proteome</keyword>
<dbReference type="PANTHER" id="PTHR31008">
    <property type="entry name" value="COP1-INTERACTING PROTEIN-RELATED"/>
    <property type="match status" value="1"/>
</dbReference>
<organism evidence="1 2">
    <name type="scientific">Quercus suber</name>
    <name type="common">Cork oak</name>
    <dbReference type="NCBI Taxonomy" id="58331"/>
    <lineage>
        <taxon>Eukaryota</taxon>
        <taxon>Viridiplantae</taxon>
        <taxon>Streptophyta</taxon>
        <taxon>Embryophyta</taxon>
        <taxon>Tracheophyta</taxon>
        <taxon>Spermatophyta</taxon>
        <taxon>Magnoliopsida</taxon>
        <taxon>eudicotyledons</taxon>
        <taxon>Gunneridae</taxon>
        <taxon>Pentapetalae</taxon>
        <taxon>rosids</taxon>
        <taxon>fabids</taxon>
        <taxon>Fagales</taxon>
        <taxon>Fagaceae</taxon>
        <taxon>Quercus</taxon>
    </lineage>
</organism>
<sequence>MKSSTRLDSALFQLTPTRTRCDLVISANGKEEKIASGLLNPFLAHLKSAQEQMAKGGYSIVLEPEPGSDSMWFTKGTVERFVRFVSTPEILERVYTLESEILQIEEAIAIQGNNDMGMNTVEDYHAKPVESIEGTVARDEYVYVALMFVFFVR</sequence>
<evidence type="ECO:0000313" key="1">
    <source>
        <dbReference type="EMBL" id="KAK7819524.1"/>
    </source>
</evidence>
<protein>
    <submittedName>
        <fullName evidence="1">Cop1-interacting protein 7</fullName>
    </submittedName>
</protein>
<dbReference type="Proteomes" id="UP000237347">
    <property type="component" value="Unassembled WGS sequence"/>
</dbReference>
<dbReference type="EMBL" id="PKMF04000777">
    <property type="protein sequence ID" value="KAK7819524.1"/>
    <property type="molecule type" value="Genomic_DNA"/>
</dbReference>
<evidence type="ECO:0000313" key="2">
    <source>
        <dbReference type="Proteomes" id="UP000237347"/>
    </source>
</evidence>
<dbReference type="AlphaFoldDB" id="A0AAW0IZK0"/>
<name>A0AAW0IZK0_QUESU</name>
<comment type="caution">
    <text evidence="1">The sequence shown here is derived from an EMBL/GenBank/DDBJ whole genome shotgun (WGS) entry which is preliminary data.</text>
</comment>
<reference evidence="1 2" key="1">
    <citation type="journal article" date="2018" name="Sci. Data">
        <title>The draft genome sequence of cork oak.</title>
        <authorList>
            <person name="Ramos A.M."/>
            <person name="Usie A."/>
            <person name="Barbosa P."/>
            <person name="Barros P.M."/>
            <person name="Capote T."/>
            <person name="Chaves I."/>
            <person name="Simoes F."/>
            <person name="Abreu I."/>
            <person name="Carrasquinho I."/>
            <person name="Faro C."/>
            <person name="Guimaraes J.B."/>
            <person name="Mendonca D."/>
            <person name="Nobrega F."/>
            <person name="Rodrigues L."/>
            <person name="Saibo N.J.M."/>
            <person name="Varela M.C."/>
            <person name="Egas C."/>
            <person name="Matos J."/>
            <person name="Miguel C.M."/>
            <person name="Oliveira M.M."/>
            <person name="Ricardo C.P."/>
            <person name="Goncalves S."/>
        </authorList>
    </citation>
    <scope>NUCLEOTIDE SEQUENCE [LARGE SCALE GENOMIC DNA]</scope>
    <source>
        <strain evidence="2">cv. HL8</strain>
    </source>
</reference>
<gene>
    <name evidence="1" type="primary">CIP7_0</name>
    <name evidence="1" type="ORF">CFP56_040178</name>
</gene>
<dbReference type="PANTHER" id="PTHR31008:SF2">
    <property type="entry name" value="COP1-INTERACTING PROTEIN-LIKE PROTEIN"/>
    <property type="match status" value="1"/>
</dbReference>